<sequence>MVQFRKITWDNFEECIHLKLSDEQNNFLASNVYSLAQSYVALLNDDLPAMTFAIYDLDTMIGFIMMYYDNAEENEYGNESCYGILRLMIDKRYQNKGYGTLAMTKAIAYIKSFPQGEATSVYIAYSPDNKVARNLYTSLGFAETGIISNGELVAKLEI</sequence>
<dbReference type="EC" id="2.3.-.-" evidence="2"/>
<dbReference type="Proteomes" id="UP001597383">
    <property type="component" value="Unassembled WGS sequence"/>
</dbReference>
<dbReference type="Gene3D" id="3.40.630.30">
    <property type="match status" value="1"/>
</dbReference>
<evidence type="ECO:0000259" key="1">
    <source>
        <dbReference type="PROSITE" id="PS51186"/>
    </source>
</evidence>
<dbReference type="InterPro" id="IPR000182">
    <property type="entry name" value="GNAT_dom"/>
</dbReference>
<name>A0ABW4W1S1_9BACI</name>
<gene>
    <name evidence="2" type="ORF">ACFSJF_08080</name>
</gene>
<reference evidence="3" key="1">
    <citation type="journal article" date="2019" name="Int. J. Syst. Evol. Microbiol.">
        <title>The Global Catalogue of Microorganisms (GCM) 10K type strain sequencing project: providing services to taxonomists for standard genome sequencing and annotation.</title>
        <authorList>
            <consortium name="The Broad Institute Genomics Platform"/>
            <consortium name="The Broad Institute Genome Sequencing Center for Infectious Disease"/>
            <person name="Wu L."/>
            <person name="Ma J."/>
        </authorList>
    </citation>
    <scope>NUCLEOTIDE SEQUENCE [LARGE SCALE GENOMIC DNA]</scope>
    <source>
        <strain evidence="3">R28</strain>
    </source>
</reference>
<protein>
    <submittedName>
        <fullName evidence="2">GNAT family N-acetyltransferase</fullName>
        <ecNumber evidence="2">2.3.-.-</ecNumber>
    </submittedName>
</protein>
<dbReference type="InterPro" id="IPR050276">
    <property type="entry name" value="MshD_Acetyltransferase"/>
</dbReference>
<dbReference type="EMBL" id="JBHUHQ010000014">
    <property type="protein sequence ID" value="MFD2044220.1"/>
    <property type="molecule type" value="Genomic_DNA"/>
</dbReference>
<dbReference type="Pfam" id="PF00583">
    <property type="entry name" value="Acetyltransf_1"/>
    <property type="match status" value="1"/>
</dbReference>
<comment type="caution">
    <text evidence="2">The sequence shown here is derived from an EMBL/GenBank/DDBJ whole genome shotgun (WGS) entry which is preliminary data.</text>
</comment>
<dbReference type="CDD" id="cd04301">
    <property type="entry name" value="NAT_SF"/>
    <property type="match status" value="1"/>
</dbReference>
<organism evidence="2 3">
    <name type="scientific">Ornithinibacillus salinisoli</name>
    <dbReference type="NCBI Taxonomy" id="1848459"/>
    <lineage>
        <taxon>Bacteria</taxon>
        <taxon>Bacillati</taxon>
        <taxon>Bacillota</taxon>
        <taxon>Bacilli</taxon>
        <taxon>Bacillales</taxon>
        <taxon>Bacillaceae</taxon>
        <taxon>Ornithinibacillus</taxon>
    </lineage>
</organism>
<dbReference type="GO" id="GO:0016746">
    <property type="term" value="F:acyltransferase activity"/>
    <property type="evidence" value="ECO:0007669"/>
    <property type="project" value="UniProtKB-KW"/>
</dbReference>
<accession>A0ABW4W1S1</accession>
<keyword evidence="3" id="KW-1185">Reference proteome</keyword>
<dbReference type="SUPFAM" id="SSF55729">
    <property type="entry name" value="Acyl-CoA N-acyltransferases (Nat)"/>
    <property type="match status" value="1"/>
</dbReference>
<keyword evidence="2" id="KW-0808">Transferase</keyword>
<keyword evidence="2" id="KW-0012">Acyltransferase</keyword>
<dbReference type="InterPro" id="IPR016181">
    <property type="entry name" value="Acyl_CoA_acyltransferase"/>
</dbReference>
<feature type="domain" description="N-acetyltransferase" evidence="1">
    <location>
        <begin position="2"/>
        <end position="158"/>
    </location>
</feature>
<proteinExistence type="predicted"/>
<dbReference type="PROSITE" id="PS51186">
    <property type="entry name" value="GNAT"/>
    <property type="match status" value="1"/>
</dbReference>
<evidence type="ECO:0000313" key="2">
    <source>
        <dbReference type="EMBL" id="MFD2044220.1"/>
    </source>
</evidence>
<dbReference type="RefSeq" id="WP_377556530.1">
    <property type="nucleotide sequence ID" value="NZ_JBHUHQ010000014.1"/>
</dbReference>
<dbReference type="PANTHER" id="PTHR43617:SF34">
    <property type="entry name" value="PUTATIVE-RELATED"/>
    <property type="match status" value="1"/>
</dbReference>
<dbReference type="PANTHER" id="PTHR43617">
    <property type="entry name" value="L-AMINO ACID N-ACETYLTRANSFERASE"/>
    <property type="match status" value="1"/>
</dbReference>
<evidence type="ECO:0000313" key="3">
    <source>
        <dbReference type="Proteomes" id="UP001597383"/>
    </source>
</evidence>